<gene>
    <name evidence="2" type="ORF">METZ01_LOCUS19853</name>
</gene>
<dbReference type="InterPro" id="IPR036866">
    <property type="entry name" value="RibonucZ/Hydroxyglut_hydro"/>
</dbReference>
<dbReference type="EMBL" id="UINC01000999">
    <property type="protein sequence ID" value="SUZ66999.1"/>
    <property type="molecule type" value="Genomic_DNA"/>
</dbReference>
<dbReference type="Gene3D" id="3.60.15.10">
    <property type="entry name" value="Ribonuclease Z/Hydroxyacylglutathione hydrolase-like"/>
    <property type="match status" value="1"/>
</dbReference>
<dbReference type="PANTHER" id="PTHR42951:SF20">
    <property type="entry name" value="BETA LACTAMASE"/>
    <property type="match status" value="1"/>
</dbReference>
<sequence length="343" mass="37920">MTAPNKYLVALFTSILVPASGLSQEVINTDTHRLEEVAEGVYFASGNGALYTMSNALIIERDDDVVVVDSHITPAAGRALINSIEVVTDKPITTLINSHFHYDHANGTPAFGPNIQIIGHEYTYKKLTEEPANEQTYRSSLVRFDNTVANLEERITSASSSERAELQTQLEFWRAHVRAQDEIDFVPPTVSMRDVMTLFRGGREIQIHFLGRAHTGGDLAVFLPQERIVFTGDMMLGGISYLGDGYVAEWADTLQGLKQLDFDLILPGHGPSIADLSRIDYVQTYYADLTEEVRRLKTAGYSAEEAAARADLRQHADTLGVDQLGANLQAVQRMYDLIDGVAE</sequence>
<accession>A0A381PLS1</accession>
<feature type="domain" description="Metallo-beta-lactamase" evidence="1">
    <location>
        <begin position="53"/>
        <end position="269"/>
    </location>
</feature>
<dbReference type="InterPro" id="IPR001279">
    <property type="entry name" value="Metallo-B-lactamas"/>
</dbReference>
<dbReference type="CDD" id="cd16282">
    <property type="entry name" value="metallo-hydrolase-like_MBL-fold"/>
    <property type="match status" value="1"/>
</dbReference>
<proteinExistence type="predicted"/>
<organism evidence="2">
    <name type="scientific">marine metagenome</name>
    <dbReference type="NCBI Taxonomy" id="408172"/>
    <lineage>
        <taxon>unclassified sequences</taxon>
        <taxon>metagenomes</taxon>
        <taxon>ecological metagenomes</taxon>
    </lineage>
</organism>
<dbReference type="SUPFAM" id="SSF56281">
    <property type="entry name" value="Metallo-hydrolase/oxidoreductase"/>
    <property type="match status" value="1"/>
</dbReference>
<dbReference type="SMART" id="SM00849">
    <property type="entry name" value="Lactamase_B"/>
    <property type="match status" value="1"/>
</dbReference>
<dbReference type="Pfam" id="PF00753">
    <property type="entry name" value="Lactamase_B"/>
    <property type="match status" value="1"/>
</dbReference>
<protein>
    <recommendedName>
        <fullName evidence="1">Metallo-beta-lactamase domain-containing protein</fullName>
    </recommendedName>
</protein>
<dbReference type="PANTHER" id="PTHR42951">
    <property type="entry name" value="METALLO-BETA-LACTAMASE DOMAIN-CONTAINING"/>
    <property type="match status" value="1"/>
</dbReference>
<dbReference type="AlphaFoldDB" id="A0A381PLS1"/>
<reference evidence="2" key="1">
    <citation type="submission" date="2018-05" db="EMBL/GenBank/DDBJ databases">
        <authorList>
            <person name="Lanie J.A."/>
            <person name="Ng W.-L."/>
            <person name="Kazmierczak K.M."/>
            <person name="Andrzejewski T.M."/>
            <person name="Davidsen T.M."/>
            <person name="Wayne K.J."/>
            <person name="Tettelin H."/>
            <person name="Glass J.I."/>
            <person name="Rusch D."/>
            <person name="Podicherti R."/>
            <person name="Tsui H.-C.T."/>
            <person name="Winkler M.E."/>
        </authorList>
    </citation>
    <scope>NUCLEOTIDE SEQUENCE</scope>
</reference>
<evidence type="ECO:0000259" key="1">
    <source>
        <dbReference type="SMART" id="SM00849"/>
    </source>
</evidence>
<name>A0A381PLS1_9ZZZZ</name>
<dbReference type="InterPro" id="IPR050855">
    <property type="entry name" value="NDM-1-like"/>
</dbReference>
<evidence type="ECO:0000313" key="2">
    <source>
        <dbReference type="EMBL" id="SUZ66999.1"/>
    </source>
</evidence>